<keyword evidence="1" id="KW-0812">Transmembrane</keyword>
<evidence type="ECO:0000256" key="1">
    <source>
        <dbReference type="SAM" id="Phobius"/>
    </source>
</evidence>
<comment type="caution">
    <text evidence="2">The sequence shown here is derived from an EMBL/GenBank/DDBJ whole genome shotgun (WGS) entry which is preliminary data.</text>
</comment>
<feature type="transmembrane region" description="Helical" evidence="1">
    <location>
        <begin position="340"/>
        <end position="358"/>
    </location>
</feature>
<keyword evidence="1" id="KW-0472">Membrane</keyword>
<proteinExistence type="predicted"/>
<reference evidence="2" key="1">
    <citation type="submission" date="2024-03" db="EMBL/GenBank/DDBJ databases">
        <title>Human intestinal bacterial collection.</title>
        <authorList>
            <person name="Pauvert C."/>
            <person name="Hitch T.C.A."/>
            <person name="Clavel T."/>
        </authorList>
    </citation>
    <scope>NUCLEOTIDE SEQUENCE [LARGE SCALE GENOMIC DNA]</scope>
    <source>
        <strain evidence="2">CLA-AA-H89B</strain>
    </source>
</reference>
<protein>
    <submittedName>
        <fullName evidence="2">ABC transporter permease</fullName>
    </submittedName>
</protein>
<evidence type="ECO:0000313" key="2">
    <source>
        <dbReference type="EMBL" id="MEQ2554334.1"/>
    </source>
</evidence>
<feature type="transmembrane region" description="Helical" evidence="1">
    <location>
        <begin position="271"/>
        <end position="293"/>
    </location>
</feature>
<feature type="transmembrane region" description="Helical" evidence="1">
    <location>
        <begin position="238"/>
        <end position="259"/>
    </location>
</feature>
<gene>
    <name evidence="2" type="ORF">WMO37_04780</name>
</gene>
<keyword evidence="1" id="KW-1133">Transmembrane helix</keyword>
<feature type="transmembrane region" description="Helical" evidence="1">
    <location>
        <begin position="150"/>
        <end position="168"/>
    </location>
</feature>
<accession>A0ABV1H3R3</accession>
<feature type="transmembrane region" description="Helical" evidence="1">
    <location>
        <begin position="67"/>
        <end position="88"/>
    </location>
</feature>
<evidence type="ECO:0000313" key="3">
    <source>
        <dbReference type="Proteomes" id="UP001546774"/>
    </source>
</evidence>
<feature type="transmembrane region" description="Helical" evidence="1">
    <location>
        <begin position="109"/>
        <end position="130"/>
    </location>
</feature>
<feature type="transmembrane region" description="Helical" evidence="1">
    <location>
        <begin position="34"/>
        <end position="55"/>
    </location>
</feature>
<name>A0ABV1H3R3_9FIRM</name>
<organism evidence="2 3">
    <name type="scientific">Lachnospira intestinalis</name>
    <dbReference type="NCBI Taxonomy" id="3133158"/>
    <lineage>
        <taxon>Bacteria</taxon>
        <taxon>Bacillati</taxon>
        <taxon>Bacillota</taxon>
        <taxon>Clostridia</taxon>
        <taxon>Lachnospirales</taxon>
        <taxon>Lachnospiraceae</taxon>
        <taxon>Lachnospira</taxon>
    </lineage>
</organism>
<dbReference type="Proteomes" id="UP001546774">
    <property type="component" value="Unassembled WGS sequence"/>
</dbReference>
<feature type="transmembrane region" description="Helical" evidence="1">
    <location>
        <begin position="379"/>
        <end position="403"/>
    </location>
</feature>
<sequence length="439" mass="50625">MEYTIFQYIYFFFLYSFIGWVFEEVLAAFKYGRFVNRGFVNGPLCMKYGFCMIVILTDVSDLMDNPFLQFVMCFVIITVIQYVAAALVRKITGHRLWDYSGHKWNLNGYVSVRTSLFWSVTAMLCIWLVHPFLYILYELLPLRVLKVLEVVLLVLFAVDVLVTAATMLKWKIQGNVYDTVAAGLEKTKQSIGEKLIFMIQKRMYRAFPEMEHQEKSEADGFGKPVNRVFAKGLCFDKLFWIFFISALVGDWIETVFVWATSGVLMSRSSLLYGTFSIVWGLGGAIATGLLYSLQKRNDRYIFIAGFFMGGVYEYSCSVFTEVVFGTTFWDYSHMPFNINGRINLLFCFFWGVLAIVWLKLLYPAVSRVIEKIPPVAGKVLTYILVFAMALDMLISSVALMRYVDRKQQAGADTAVEQFLDHTYPDSFIEWVYPNMKITD</sequence>
<dbReference type="Pfam" id="PF06541">
    <property type="entry name" value="ABC_trans_CmpB"/>
    <property type="match status" value="2"/>
</dbReference>
<feature type="transmembrane region" description="Helical" evidence="1">
    <location>
        <begin position="6"/>
        <end position="22"/>
    </location>
</feature>
<dbReference type="InterPro" id="IPR010540">
    <property type="entry name" value="CmpB_TMEM229"/>
</dbReference>
<keyword evidence="3" id="KW-1185">Reference proteome</keyword>
<dbReference type="EMBL" id="JBBMFS010000003">
    <property type="protein sequence ID" value="MEQ2554334.1"/>
    <property type="molecule type" value="Genomic_DNA"/>
</dbReference>